<keyword evidence="4" id="KW-1185">Reference proteome</keyword>
<dbReference type="RefSeq" id="WP_386050565.1">
    <property type="nucleotide sequence ID" value="NZ_JBHTKH010000001.1"/>
</dbReference>
<feature type="transmembrane region" description="Helical" evidence="2">
    <location>
        <begin position="311"/>
        <end position="328"/>
    </location>
</feature>
<dbReference type="EMBL" id="JBHTKH010000001">
    <property type="protein sequence ID" value="MFD1053241.1"/>
    <property type="molecule type" value="Genomic_DNA"/>
</dbReference>
<evidence type="ECO:0000256" key="1">
    <source>
        <dbReference type="SAM" id="MobiDB-lite"/>
    </source>
</evidence>
<feature type="transmembrane region" description="Helical" evidence="2">
    <location>
        <begin position="575"/>
        <end position="599"/>
    </location>
</feature>
<feature type="transmembrane region" description="Helical" evidence="2">
    <location>
        <begin position="365"/>
        <end position="388"/>
    </location>
</feature>
<dbReference type="Proteomes" id="UP001597046">
    <property type="component" value="Unassembled WGS sequence"/>
</dbReference>
<feature type="transmembrane region" description="Helical" evidence="2">
    <location>
        <begin position="285"/>
        <end position="304"/>
    </location>
</feature>
<feature type="transmembrane region" description="Helical" evidence="2">
    <location>
        <begin position="67"/>
        <end position="86"/>
    </location>
</feature>
<feature type="transmembrane region" description="Helical" evidence="2">
    <location>
        <begin position="611"/>
        <end position="629"/>
    </location>
</feature>
<protein>
    <recommendedName>
        <fullName evidence="5">Glycosyltransferase RgtA/B/C/D-like domain-containing protein</fullName>
    </recommendedName>
</protein>
<keyword evidence="2" id="KW-1133">Transmembrane helix</keyword>
<evidence type="ECO:0008006" key="5">
    <source>
        <dbReference type="Google" id="ProtNLM"/>
    </source>
</evidence>
<gene>
    <name evidence="3" type="ORF">ACFQ2V_02895</name>
</gene>
<feature type="transmembrane region" description="Helical" evidence="2">
    <location>
        <begin position="219"/>
        <end position="240"/>
    </location>
</feature>
<feature type="transmembrane region" description="Helical" evidence="2">
    <location>
        <begin position="334"/>
        <end position="353"/>
    </location>
</feature>
<proteinExistence type="predicted"/>
<sequence length="802" mass="85132">MRYRGLGEVGLLVVSGAGLVLAWTQTSSDLGLTLWWLAVVLVGVLLPGWVVVRAVRGGSVGATDLGWAGPTGLALALATWLVAHLVGQRLPSLVVGPVVAAALLLVPLTRRRVTGRAAAPDDGPSGSWPAPAWAALTALVLATVRWLWVGGLALVPSKPTPRFQIWYQDLLYQTALTGELRRNLVPGYPMVDGEPLGYHWFFHALAAQLSGTGIDDLDIVTRLLPSTLVVLLVLLAAAVGHQVVGHWAGGIGAAAAIAVLRPVSVDVWVQTPVDAVPNYWQLSPTAALGWVFGLAVVGTLVAVLRRAPADRLAPAMLLPAFSIAAAGAKSAQLPVILCGLGLAAVVVVPLEWRRRRAPGSELRPVAIRYAACLGALVVITLLAVLFIYPGSYGLRFNPSNWPDFQKSLILGRSTAETGAAVGAIVVAFLRRWGPVLLLALGLLVLIRRRPTDPSGWMGVGALVGGLLAVMLLRHPSGSEYYFAIAAQPLAMALSGAGVAGYVRDELAARRVERDVDGAVDGPAPGRWAHLRGPLVLLVTIALAGLLLVLAVRRLARSTGRHPAELAGPHTDAMAIWAWFEPTLAFLVGLVVVITVAWLVRRRSARPLLRGTWAALLVLAVFAGGARILAPDLSLSSNPGPARSQPRPTDRPPRPVVPPALFDAGQYLRQHADPTDIVATNRVYNGRFKSGVGDNRDFSVAAFSGLRNDVAGFGYAPRMLQDVKPGESYILAPFWDQPRLDAEQALIEKPTAENLAAAYRTRGVRWIVADERSGPVSPDLATLTDLVSRTDGVWLARLRTPGS</sequence>
<comment type="caution">
    <text evidence="3">The sequence shown here is derived from an EMBL/GenBank/DDBJ whole genome shotgun (WGS) entry which is preliminary data.</text>
</comment>
<evidence type="ECO:0000256" key="2">
    <source>
        <dbReference type="SAM" id="Phobius"/>
    </source>
</evidence>
<evidence type="ECO:0000313" key="3">
    <source>
        <dbReference type="EMBL" id="MFD1053241.1"/>
    </source>
</evidence>
<reference evidence="4" key="1">
    <citation type="journal article" date="2019" name="Int. J. Syst. Evol. Microbiol.">
        <title>The Global Catalogue of Microorganisms (GCM) 10K type strain sequencing project: providing services to taxonomists for standard genome sequencing and annotation.</title>
        <authorList>
            <consortium name="The Broad Institute Genomics Platform"/>
            <consortium name="The Broad Institute Genome Sequencing Center for Infectious Disease"/>
            <person name="Wu L."/>
            <person name="Ma J."/>
        </authorList>
    </citation>
    <scope>NUCLEOTIDE SEQUENCE [LARGE SCALE GENOMIC DNA]</scope>
    <source>
        <strain evidence="4">CCUG 57508</strain>
    </source>
</reference>
<evidence type="ECO:0000313" key="4">
    <source>
        <dbReference type="Proteomes" id="UP001597046"/>
    </source>
</evidence>
<name>A0ABW3MRW1_9MICO</name>
<feature type="transmembrane region" description="Helical" evidence="2">
    <location>
        <begin position="480"/>
        <end position="502"/>
    </location>
</feature>
<keyword evidence="2" id="KW-0812">Transmembrane</keyword>
<feature type="transmembrane region" description="Helical" evidence="2">
    <location>
        <begin position="456"/>
        <end position="474"/>
    </location>
</feature>
<feature type="transmembrane region" description="Helical" evidence="2">
    <location>
        <begin position="247"/>
        <end position="265"/>
    </location>
</feature>
<organism evidence="3 4">
    <name type="scientific">Terrabacter terrigena</name>
    <dbReference type="NCBI Taxonomy" id="574718"/>
    <lineage>
        <taxon>Bacteria</taxon>
        <taxon>Bacillati</taxon>
        <taxon>Actinomycetota</taxon>
        <taxon>Actinomycetes</taxon>
        <taxon>Micrococcales</taxon>
        <taxon>Intrasporangiaceae</taxon>
        <taxon>Terrabacter</taxon>
    </lineage>
</organism>
<keyword evidence="2" id="KW-0472">Membrane</keyword>
<feature type="transmembrane region" description="Helical" evidence="2">
    <location>
        <begin position="34"/>
        <end position="55"/>
    </location>
</feature>
<feature type="region of interest" description="Disordered" evidence="1">
    <location>
        <begin position="635"/>
        <end position="655"/>
    </location>
</feature>
<feature type="transmembrane region" description="Helical" evidence="2">
    <location>
        <begin position="534"/>
        <end position="555"/>
    </location>
</feature>
<feature type="transmembrane region" description="Helical" evidence="2">
    <location>
        <begin position="92"/>
        <end position="109"/>
    </location>
</feature>
<accession>A0ABW3MRW1</accession>
<feature type="transmembrane region" description="Helical" evidence="2">
    <location>
        <begin position="420"/>
        <end position="444"/>
    </location>
</feature>
<feature type="transmembrane region" description="Helical" evidence="2">
    <location>
        <begin position="130"/>
        <end position="148"/>
    </location>
</feature>